<gene>
    <name evidence="8" type="ORF">SAMN02910418_01759</name>
</gene>
<dbReference type="GO" id="GO:0005886">
    <property type="term" value="C:plasma membrane"/>
    <property type="evidence" value="ECO:0007669"/>
    <property type="project" value="TreeGrafter"/>
</dbReference>
<dbReference type="PANTHER" id="PTHR30474:SF3">
    <property type="entry name" value="PEPTIDOGLYCAN GLYCOSYLTRANSFERASE RODA"/>
    <property type="match status" value="1"/>
</dbReference>
<dbReference type="PANTHER" id="PTHR30474">
    <property type="entry name" value="CELL CYCLE PROTEIN"/>
    <property type="match status" value="1"/>
</dbReference>
<dbReference type="AlphaFoldDB" id="A0A1H4BS81"/>
<evidence type="ECO:0000256" key="4">
    <source>
        <dbReference type="ARBA" id="ARBA00022989"/>
    </source>
</evidence>
<dbReference type="OrthoDB" id="9812661at2"/>
<feature type="transmembrane region" description="Helical" evidence="7">
    <location>
        <begin position="167"/>
        <end position="195"/>
    </location>
</feature>
<reference evidence="9" key="1">
    <citation type="submission" date="2016-10" db="EMBL/GenBank/DDBJ databases">
        <authorList>
            <person name="Varghese N."/>
            <person name="Submissions S."/>
        </authorList>
    </citation>
    <scope>NUCLEOTIDE SEQUENCE [LARGE SCALE GENOMIC DNA]</scope>
    <source>
        <strain evidence="9">KPR-1</strain>
    </source>
</reference>
<dbReference type="Pfam" id="PF01098">
    <property type="entry name" value="FTSW_RODA_SPOVE"/>
    <property type="match status" value="1"/>
</dbReference>
<keyword evidence="5 7" id="KW-0472">Membrane</keyword>
<dbReference type="GO" id="GO:0032153">
    <property type="term" value="C:cell division site"/>
    <property type="evidence" value="ECO:0007669"/>
    <property type="project" value="TreeGrafter"/>
</dbReference>
<evidence type="ECO:0000256" key="5">
    <source>
        <dbReference type="ARBA" id="ARBA00023136"/>
    </source>
</evidence>
<feature type="compositionally biased region" description="Basic and acidic residues" evidence="6">
    <location>
        <begin position="469"/>
        <end position="479"/>
    </location>
</feature>
<feature type="region of interest" description="Disordered" evidence="6">
    <location>
        <begin position="443"/>
        <end position="479"/>
    </location>
</feature>
<feature type="transmembrane region" description="Helical" evidence="7">
    <location>
        <begin position="47"/>
        <end position="66"/>
    </location>
</feature>
<evidence type="ECO:0000256" key="1">
    <source>
        <dbReference type="ARBA" id="ARBA00004141"/>
    </source>
</evidence>
<feature type="transmembrane region" description="Helical" evidence="7">
    <location>
        <begin position="384"/>
        <end position="405"/>
    </location>
</feature>
<feature type="transmembrane region" description="Helical" evidence="7">
    <location>
        <begin position="417"/>
        <end position="436"/>
    </location>
</feature>
<keyword evidence="4 7" id="KW-1133">Transmembrane helix</keyword>
<feature type="transmembrane region" description="Helical" evidence="7">
    <location>
        <begin position="263"/>
        <end position="286"/>
    </location>
</feature>
<evidence type="ECO:0000256" key="7">
    <source>
        <dbReference type="SAM" id="Phobius"/>
    </source>
</evidence>
<dbReference type="RefSeq" id="WP_092565027.1">
    <property type="nucleotide sequence ID" value="NZ_FNQV01000010.1"/>
</dbReference>
<dbReference type="GO" id="GO:0008360">
    <property type="term" value="P:regulation of cell shape"/>
    <property type="evidence" value="ECO:0007669"/>
    <property type="project" value="UniProtKB-KW"/>
</dbReference>
<proteinExistence type="predicted"/>
<accession>A0A1H4BS81</accession>
<keyword evidence="9" id="KW-1185">Reference proteome</keyword>
<evidence type="ECO:0000313" key="9">
    <source>
        <dbReference type="Proteomes" id="UP000199288"/>
    </source>
</evidence>
<feature type="transmembrane region" description="Helical" evidence="7">
    <location>
        <begin position="138"/>
        <end position="155"/>
    </location>
</feature>
<evidence type="ECO:0000256" key="2">
    <source>
        <dbReference type="ARBA" id="ARBA00022692"/>
    </source>
</evidence>
<evidence type="ECO:0000256" key="6">
    <source>
        <dbReference type="SAM" id="MobiDB-lite"/>
    </source>
</evidence>
<organism evidence="8 9">
    <name type="scientific">Bowdeniella nasicola</name>
    <dbReference type="NCBI Taxonomy" id="208480"/>
    <lineage>
        <taxon>Bacteria</taxon>
        <taxon>Bacillati</taxon>
        <taxon>Actinomycetota</taxon>
        <taxon>Actinomycetes</taxon>
        <taxon>Actinomycetales</taxon>
        <taxon>Actinomycetaceae</taxon>
        <taxon>Bowdeniella</taxon>
    </lineage>
</organism>
<evidence type="ECO:0000313" key="8">
    <source>
        <dbReference type="EMBL" id="SEA50954.1"/>
    </source>
</evidence>
<name>A0A1H4BS81_9ACTO</name>
<keyword evidence="2 7" id="KW-0812">Transmembrane</keyword>
<feature type="transmembrane region" description="Helical" evidence="7">
    <location>
        <begin position="111"/>
        <end position="129"/>
    </location>
</feature>
<evidence type="ECO:0000256" key="3">
    <source>
        <dbReference type="ARBA" id="ARBA00022960"/>
    </source>
</evidence>
<dbReference type="GO" id="GO:0015648">
    <property type="term" value="F:lipid-linked peptidoglycan transporter activity"/>
    <property type="evidence" value="ECO:0007669"/>
    <property type="project" value="TreeGrafter"/>
</dbReference>
<dbReference type="Proteomes" id="UP000199288">
    <property type="component" value="Unassembled WGS sequence"/>
</dbReference>
<feature type="transmembrane region" description="Helical" evidence="7">
    <location>
        <begin position="216"/>
        <end position="233"/>
    </location>
</feature>
<dbReference type="GO" id="GO:0051301">
    <property type="term" value="P:cell division"/>
    <property type="evidence" value="ECO:0007669"/>
    <property type="project" value="InterPro"/>
</dbReference>
<comment type="subcellular location">
    <subcellularLocation>
        <location evidence="1">Membrane</location>
        <topology evidence="1">Multi-pass membrane protein</topology>
    </subcellularLocation>
</comment>
<dbReference type="InterPro" id="IPR001182">
    <property type="entry name" value="FtsW/RodA"/>
</dbReference>
<feature type="transmembrane region" description="Helical" evidence="7">
    <location>
        <begin position="239"/>
        <end position="256"/>
    </location>
</feature>
<feature type="transmembrane region" description="Helical" evidence="7">
    <location>
        <begin position="351"/>
        <end position="372"/>
    </location>
</feature>
<keyword evidence="3" id="KW-0133">Cell shape</keyword>
<dbReference type="EMBL" id="FNQV01000010">
    <property type="protein sequence ID" value="SEA50954.1"/>
    <property type="molecule type" value="Genomic_DNA"/>
</dbReference>
<protein>
    <submittedName>
        <fullName evidence="8">Cell elongation-specific peptidoglycan biosynthesis regulator RodA</fullName>
    </submittedName>
</protein>
<sequence length="479" mass="51327">MATVAMRPARSGRLTELLLLLPALALGLYAYVQVGLAVDGAVPARLTTYAAGFSVLAIITHLVVRWRAPYADPVILPIAVALNGIGLAMIARLDIAYKAKDPNAHAFASGQLQWTILGIALGLAVILLLRDHRTLRRFTYLSLIGGLIMLLLPLVPGLGKTINGSRIWIGVSSFSFQPGEIAKILLAIFFAGYLATQRDNLALAGPKILGLQLPRIRDFGPILIAWGVAIAVLVFEKDLGSSLLFFGLFVAMLYVATERVSWIIIGLGMFLAGVILAGNLFSHVYARYEIWRDPLSTELYNRSPGGSFQLVQGLFGMAQGGLMGTGWGYGHPELVYAAHSDSITASLGEELGLTGLIAILLLYLILALRAIRIGLNIRDAFGKLLCGGLGFILAFQVFVVVGGITRVIPLTGLTLPFLAQGGSSLIANWMIIGLLLRMSNGARQPGMSSPTPQIVDGPLPPTIGDLSDDQQRTEEVRLR</sequence>
<feature type="transmembrane region" description="Helical" evidence="7">
    <location>
        <begin position="73"/>
        <end position="91"/>
    </location>
</feature>